<feature type="compositionally biased region" description="Basic and acidic residues" evidence="6">
    <location>
        <begin position="286"/>
        <end position="309"/>
    </location>
</feature>
<feature type="compositionally biased region" description="Basic and acidic residues" evidence="6">
    <location>
        <begin position="232"/>
        <end position="256"/>
    </location>
</feature>
<comment type="similarity">
    <text evidence="2">Belongs to the EBP2 family.</text>
</comment>
<feature type="compositionally biased region" description="Basic residues" evidence="6">
    <location>
        <begin position="310"/>
        <end position="323"/>
    </location>
</feature>
<dbReference type="GO" id="GO:0034399">
    <property type="term" value="C:nuclear periphery"/>
    <property type="evidence" value="ECO:0007669"/>
    <property type="project" value="TreeGrafter"/>
</dbReference>
<dbReference type="Proteomes" id="UP001237642">
    <property type="component" value="Unassembled WGS sequence"/>
</dbReference>
<protein>
    <submittedName>
        <fullName evidence="7">rRNA-processing protein EBP2-like</fullName>
    </submittedName>
</protein>
<dbReference type="CDD" id="cd22249">
    <property type="entry name" value="UDM1_RNF168_RNF169-like"/>
    <property type="match status" value="1"/>
</dbReference>
<evidence type="ECO:0000313" key="7">
    <source>
        <dbReference type="EMBL" id="KAK1399626.1"/>
    </source>
</evidence>
<dbReference type="PANTHER" id="PTHR13028">
    <property type="entry name" value="RRNA PROCESSING PROTEIN EBNA1-BINDING PROTEIN-RELATED"/>
    <property type="match status" value="1"/>
</dbReference>
<keyword evidence="8" id="KW-1185">Reference proteome</keyword>
<evidence type="ECO:0000256" key="1">
    <source>
        <dbReference type="ARBA" id="ARBA00004604"/>
    </source>
</evidence>
<organism evidence="7 8">
    <name type="scientific">Heracleum sosnowskyi</name>
    <dbReference type="NCBI Taxonomy" id="360622"/>
    <lineage>
        <taxon>Eukaryota</taxon>
        <taxon>Viridiplantae</taxon>
        <taxon>Streptophyta</taxon>
        <taxon>Embryophyta</taxon>
        <taxon>Tracheophyta</taxon>
        <taxon>Spermatophyta</taxon>
        <taxon>Magnoliopsida</taxon>
        <taxon>eudicotyledons</taxon>
        <taxon>Gunneridae</taxon>
        <taxon>Pentapetalae</taxon>
        <taxon>asterids</taxon>
        <taxon>campanulids</taxon>
        <taxon>Apiales</taxon>
        <taxon>Apiaceae</taxon>
        <taxon>Apioideae</taxon>
        <taxon>apioid superclade</taxon>
        <taxon>Tordylieae</taxon>
        <taxon>Tordyliinae</taxon>
        <taxon>Heracleum</taxon>
    </lineage>
</organism>
<dbReference type="InterPro" id="IPR008610">
    <property type="entry name" value="Ebp2"/>
</dbReference>
<reference evidence="7" key="2">
    <citation type="submission" date="2023-05" db="EMBL/GenBank/DDBJ databases">
        <authorList>
            <person name="Schelkunov M.I."/>
        </authorList>
    </citation>
    <scope>NUCLEOTIDE SEQUENCE</scope>
    <source>
        <strain evidence="7">Hsosn_3</strain>
        <tissue evidence="7">Leaf</tissue>
    </source>
</reference>
<evidence type="ECO:0000256" key="5">
    <source>
        <dbReference type="ARBA" id="ARBA00023242"/>
    </source>
</evidence>
<accession>A0AAD8JBK4</accession>
<name>A0AAD8JBK4_9APIA</name>
<comment type="subcellular location">
    <subcellularLocation>
        <location evidence="1">Nucleus</location>
        <location evidence="1">Nucleolus</location>
    </subcellularLocation>
</comment>
<gene>
    <name evidence="7" type="ORF">POM88_009489</name>
</gene>
<evidence type="ECO:0000256" key="3">
    <source>
        <dbReference type="ARBA" id="ARBA00022517"/>
    </source>
</evidence>
<dbReference type="GO" id="GO:0042273">
    <property type="term" value="P:ribosomal large subunit biogenesis"/>
    <property type="evidence" value="ECO:0007669"/>
    <property type="project" value="TreeGrafter"/>
</dbReference>
<dbReference type="PANTHER" id="PTHR13028:SF0">
    <property type="entry name" value="RRNA-PROCESSING PROTEIN EBP2-RELATED"/>
    <property type="match status" value="1"/>
</dbReference>
<proteinExistence type="inferred from homology"/>
<evidence type="ECO:0000256" key="6">
    <source>
        <dbReference type="SAM" id="MobiDB-lite"/>
    </source>
</evidence>
<sequence length="349" mass="39294">MHVIKLRLDAGLLAIHIFPKYPSKPLGINKSAWEPAWAAWAEASKGPPGTINFGFRLPNLTPTILFTLLHPPELRSSLLFSVNGESSESELEFDEEDEIRLSEPSENAIYNRDGLLDKLGDISWPENVDWMHKLSFDVNQEQEVDANDDLARELVFYTQALEGTKEAFLKFQSVGRPFLTPAGYNGAMVKNDTHLEKVKDQLLAEKNRVEEAEERRKARENEKIAKEVQAQKLKEKAMQEKEEKRSAKKLQKERQDSGLSGSEEDSDTGSADEDKGTLESDPSVGKAKDGAGKGKKEADKMRKNRDYRNSKHGLGRKKGMKKQSKTETTNDTIGGFKNTGFSKNKRRKT</sequence>
<comment type="caution">
    <text evidence="7">The sequence shown here is derived from an EMBL/GenBank/DDBJ whole genome shotgun (WGS) entry which is preliminary data.</text>
</comment>
<dbReference type="GO" id="GO:0006364">
    <property type="term" value="P:rRNA processing"/>
    <property type="evidence" value="ECO:0007669"/>
    <property type="project" value="TreeGrafter"/>
</dbReference>
<dbReference type="GO" id="GO:0005730">
    <property type="term" value="C:nucleolus"/>
    <property type="evidence" value="ECO:0007669"/>
    <property type="project" value="UniProtKB-SubCell"/>
</dbReference>
<dbReference type="Pfam" id="PF05890">
    <property type="entry name" value="Ebp2"/>
    <property type="match status" value="1"/>
</dbReference>
<dbReference type="GO" id="GO:0030687">
    <property type="term" value="C:preribosome, large subunit precursor"/>
    <property type="evidence" value="ECO:0007669"/>
    <property type="project" value="TreeGrafter"/>
</dbReference>
<reference evidence="7" key="1">
    <citation type="submission" date="2023-02" db="EMBL/GenBank/DDBJ databases">
        <title>Genome of toxic invasive species Heracleum sosnowskyi carries increased number of genes despite the absence of recent whole-genome duplications.</title>
        <authorList>
            <person name="Schelkunov M."/>
            <person name="Shtratnikova V."/>
            <person name="Makarenko M."/>
            <person name="Klepikova A."/>
            <person name="Omelchenko D."/>
            <person name="Novikova G."/>
            <person name="Obukhova E."/>
            <person name="Bogdanov V."/>
            <person name="Penin A."/>
            <person name="Logacheva M."/>
        </authorList>
    </citation>
    <scope>NUCLEOTIDE SEQUENCE</scope>
    <source>
        <strain evidence="7">Hsosn_3</strain>
        <tissue evidence="7">Leaf</tissue>
    </source>
</reference>
<keyword evidence="4" id="KW-0175">Coiled coil</keyword>
<feature type="compositionally biased region" description="Acidic residues" evidence="6">
    <location>
        <begin position="262"/>
        <end position="271"/>
    </location>
</feature>
<evidence type="ECO:0000313" key="8">
    <source>
        <dbReference type="Proteomes" id="UP001237642"/>
    </source>
</evidence>
<dbReference type="EMBL" id="JAUIZM010000002">
    <property type="protein sequence ID" value="KAK1399626.1"/>
    <property type="molecule type" value="Genomic_DNA"/>
</dbReference>
<evidence type="ECO:0000256" key="4">
    <source>
        <dbReference type="ARBA" id="ARBA00023054"/>
    </source>
</evidence>
<keyword evidence="5" id="KW-0539">Nucleus</keyword>
<feature type="compositionally biased region" description="Basic and acidic residues" evidence="6">
    <location>
        <begin position="213"/>
        <end position="226"/>
    </location>
</feature>
<evidence type="ECO:0000256" key="2">
    <source>
        <dbReference type="ARBA" id="ARBA00007336"/>
    </source>
</evidence>
<feature type="region of interest" description="Disordered" evidence="6">
    <location>
        <begin position="213"/>
        <end position="349"/>
    </location>
</feature>
<dbReference type="AlphaFoldDB" id="A0AAD8JBK4"/>
<keyword evidence="3" id="KW-0690">Ribosome biogenesis</keyword>